<keyword evidence="3 7" id="KW-0812">Transmembrane</keyword>
<evidence type="ECO:0000256" key="4">
    <source>
        <dbReference type="ARBA" id="ARBA00022989"/>
    </source>
</evidence>
<dbReference type="Proteomes" id="UP000315460">
    <property type="component" value="Unassembled WGS sequence"/>
</dbReference>
<organism evidence="10 11">
    <name type="scientific">Dietzia kunjamensis subsp. schimae</name>
    <dbReference type="NCBI Taxonomy" id="498198"/>
    <lineage>
        <taxon>Bacteria</taxon>
        <taxon>Bacillati</taxon>
        <taxon>Actinomycetota</taxon>
        <taxon>Actinomycetes</taxon>
        <taxon>Mycobacteriales</taxon>
        <taxon>Dietziaceae</taxon>
        <taxon>Dietzia</taxon>
    </lineage>
</organism>
<evidence type="ECO:0000256" key="2">
    <source>
        <dbReference type="ARBA" id="ARBA00022475"/>
    </source>
</evidence>
<keyword evidence="4 7" id="KW-1133">Transmembrane helix</keyword>
<dbReference type="InterPro" id="IPR050539">
    <property type="entry name" value="ThrE_Dicarb/AminoAcid_Exp"/>
</dbReference>
<feature type="transmembrane region" description="Helical" evidence="7">
    <location>
        <begin position="217"/>
        <end position="234"/>
    </location>
</feature>
<accession>A0ABY1MY73</accession>
<reference evidence="10 11" key="1">
    <citation type="submission" date="2017-05" db="EMBL/GenBank/DDBJ databases">
        <authorList>
            <person name="Varghese N."/>
            <person name="Submissions S."/>
        </authorList>
    </citation>
    <scope>NUCLEOTIDE SEQUENCE [LARGE SCALE GENOMIC DNA]</scope>
    <source>
        <strain evidence="10 11">DSM 45139</strain>
    </source>
</reference>
<evidence type="ECO:0000313" key="10">
    <source>
        <dbReference type="EMBL" id="SMO51383.1"/>
    </source>
</evidence>
<sequence>MCTVETRDAPAPLTRPLAWMGLRKSAMDLAVEPPLSPMAPVDLDDDGAVTDVLNLALEIGGILLSSGEGAADTVAQAESVAAAFGLPGATVEVTFTSLTIGVNRRRGRPPISVIRVVNYRTVDMTRVTRVSRLIDLIVRRQLTVDQATAEVERIVASPHPHSFRVAVLGWAMLGCAVVIQLGGSPLAGLISMVSTFALMYANRYLDSHRLPSFFQQVVGGFIAAAWALAAYVAVSNNFIEVQPSQLVAAGIIVLLAGLTLVGAIEDAITGFPVTSAGRGVETMVMTGGVLGGITIALAAFERLGMSPPPIDPAIAGNAAVHIAVFAAGVGAAGFAVASYATVRATWLAAAVGAIGMLIFQAVMATGLGVVVGSALAACTMGLIGGILARIATVPPLVVTIAGITPFLPGLSVYRGLSALTSDQTGIGLGLMFQALAIAVALAAGIVFGEWVTRNLRRSAAADG</sequence>
<evidence type="ECO:0000256" key="6">
    <source>
        <dbReference type="ARBA" id="ARBA00034125"/>
    </source>
</evidence>
<dbReference type="PANTHER" id="PTHR34390">
    <property type="entry name" value="UPF0442 PROTEIN YJJB-RELATED"/>
    <property type="match status" value="1"/>
</dbReference>
<feature type="transmembrane region" description="Helical" evidence="7">
    <location>
        <begin position="246"/>
        <end position="268"/>
    </location>
</feature>
<keyword evidence="5 7" id="KW-0472">Membrane</keyword>
<comment type="similarity">
    <text evidence="6">Belongs to the ThrE exporter (TC 2.A.79) family.</text>
</comment>
<feature type="transmembrane region" description="Helical" evidence="7">
    <location>
        <begin position="280"/>
        <end position="300"/>
    </location>
</feature>
<dbReference type="InterPro" id="IPR010619">
    <property type="entry name" value="ThrE-like_N"/>
</dbReference>
<feature type="transmembrane region" description="Helical" evidence="7">
    <location>
        <begin position="163"/>
        <end position="181"/>
    </location>
</feature>
<gene>
    <name evidence="10" type="ORF">SAMN06265174_10260</name>
</gene>
<dbReference type="InterPro" id="IPR024528">
    <property type="entry name" value="ThrE_2"/>
</dbReference>
<feature type="domain" description="Threonine/Serine exporter ThrE" evidence="9">
    <location>
        <begin position="324"/>
        <end position="449"/>
    </location>
</feature>
<evidence type="ECO:0000259" key="9">
    <source>
        <dbReference type="Pfam" id="PF12821"/>
    </source>
</evidence>
<evidence type="ECO:0000256" key="5">
    <source>
        <dbReference type="ARBA" id="ARBA00023136"/>
    </source>
</evidence>
<feature type="transmembrane region" description="Helical" evidence="7">
    <location>
        <begin position="312"/>
        <end position="337"/>
    </location>
</feature>
<keyword evidence="2" id="KW-1003">Cell membrane</keyword>
<evidence type="ECO:0000313" key="11">
    <source>
        <dbReference type="Proteomes" id="UP000315460"/>
    </source>
</evidence>
<protein>
    <submittedName>
        <fullName evidence="10">Uncharacterized membrane protein YjjP, DUF1212 family</fullName>
    </submittedName>
</protein>
<comment type="caution">
    <text evidence="10">The sequence shown here is derived from an EMBL/GenBank/DDBJ whole genome shotgun (WGS) entry which is preliminary data.</text>
</comment>
<evidence type="ECO:0000259" key="8">
    <source>
        <dbReference type="Pfam" id="PF06738"/>
    </source>
</evidence>
<feature type="transmembrane region" description="Helical" evidence="7">
    <location>
        <begin position="395"/>
        <end position="413"/>
    </location>
</feature>
<name>A0ABY1MY73_9ACTN</name>
<feature type="transmembrane region" description="Helical" evidence="7">
    <location>
        <begin position="344"/>
        <end position="363"/>
    </location>
</feature>
<dbReference type="PANTHER" id="PTHR34390:SF2">
    <property type="entry name" value="SUCCINATE TRANSPORTER SUBUNIT YJJP-RELATED"/>
    <property type="match status" value="1"/>
</dbReference>
<feature type="transmembrane region" description="Helical" evidence="7">
    <location>
        <begin position="425"/>
        <end position="447"/>
    </location>
</feature>
<keyword evidence="11" id="KW-1185">Reference proteome</keyword>
<dbReference type="Pfam" id="PF12821">
    <property type="entry name" value="ThrE_2"/>
    <property type="match status" value="1"/>
</dbReference>
<feature type="domain" description="Threonine/serine exporter-like N-terminal" evidence="8">
    <location>
        <begin position="55"/>
        <end position="298"/>
    </location>
</feature>
<evidence type="ECO:0000256" key="1">
    <source>
        <dbReference type="ARBA" id="ARBA00004651"/>
    </source>
</evidence>
<evidence type="ECO:0000256" key="3">
    <source>
        <dbReference type="ARBA" id="ARBA00022692"/>
    </source>
</evidence>
<comment type="subcellular location">
    <subcellularLocation>
        <location evidence="1">Cell membrane</location>
        <topology evidence="1">Multi-pass membrane protein</topology>
    </subcellularLocation>
</comment>
<evidence type="ECO:0000256" key="7">
    <source>
        <dbReference type="SAM" id="Phobius"/>
    </source>
</evidence>
<dbReference type="Pfam" id="PF06738">
    <property type="entry name" value="ThrE"/>
    <property type="match status" value="1"/>
</dbReference>
<proteinExistence type="inferred from homology"/>
<dbReference type="EMBL" id="FXTG01000002">
    <property type="protein sequence ID" value="SMO51383.1"/>
    <property type="molecule type" value="Genomic_DNA"/>
</dbReference>